<keyword evidence="3" id="KW-1133">Transmembrane helix</keyword>
<organism evidence="5 6">
    <name type="scientific">Faecalibacillus intestinalis</name>
    <dbReference type="NCBI Taxonomy" id="1982626"/>
    <lineage>
        <taxon>Bacteria</taxon>
        <taxon>Bacillati</taxon>
        <taxon>Bacillota</taxon>
        <taxon>Erysipelotrichia</taxon>
        <taxon>Erysipelotrichales</taxon>
        <taxon>Coprobacillaceae</taxon>
        <taxon>Faecalibacillus</taxon>
    </lineage>
</organism>
<evidence type="ECO:0000256" key="1">
    <source>
        <dbReference type="ARBA" id="ARBA00022723"/>
    </source>
</evidence>
<comment type="caution">
    <text evidence="5">The sequence shown here is derived from an EMBL/GenBank/DDBJ whole genome shotgun (WGS) entry which is preliminary data.</text>
</comment>
<dbReference type="GO" id="GO:0046872">
    <property type="term" value="F:metal ion binding"/>
    <property type="evidence" value="ECO:0007669"/>
    <property type="project" value="UniProtKB-KW"/>
</dbReference>
<dbReference type="PANTHER" id="PTHR10587:SF133">
    <property type="entry name" value="CHITIN DEACETYLASE 1-RELATED"/>
    <property type="match status" value="1"/>
</dbReference>
<evidence type="ECO:0000256" key="3">
    <source>
        <dbReference type="SAM" id="Phobius"/>
    </source>
</evidence>
<dbReference type="Pfam" id="PF01522">
    <property type="entry name" value="Polysacc_deac_1"/>
    <property type="match status" value="1"/>
</dbReference>
<dbReference type="GO" id="GO:0005975">
    <property type="term" value="P:carbohydrate metabolic process"/>
    <property type="evidence" value="ECO:0007669"/>
    <property type="project" value="InterPro"/>
</dbReference>
<dbReference type="GO" id="GO:0016020">
    <property type="term" value="C:membrane"/>
    <property type="evidence" value="ECO:0007669"/>
    <property type="project" value="TreeGrafter"/>
</dbReference>
<evidence type="ECO:0000256" key="2">
    <source>
        <dbReference type="ARBA" id="ARBA00022801"/>
    </source>
</evidence>
<dbReference type="InterPro" id="IPR011330">
    <property type="entry name" value="Glyco_hydro/deAcase_b/a-brl"/>
</dbReference>
<proteinExistence type="predicted"/>
<gene>
    <name evidence="5" type="ORF">C7U54_02925</name>
</gene>
<dbReference type="GO" id="GO:0016810">
    <property type="term" value="F:hydrolase activity, acting on carbon-nitrogen (but not peptide) bonds"/>
    <property type="evidence" value="ECO:0007669"/>
    <property type="project" value="InterPro"/>
</dbReference>
<dbReference type="Gene3D" id="3.20.20.370">
    <property type="entry name" value="Glycoside hydrolase/deacetylase"/>
    <property type="match status" value="1"/>
</dbReference>
<name>A0A2T3G6E4_9FIRM</name>
<keyword evidence="1" id="KW-0479">Metal-binding</keyword>
<evidence type="ECO:0000313" key="6">
    <source>
        <dbReference type="Proteomes" id="UP000240974"/>
    </source>
</evidence>
<dbReference type="PANTHER" id="PTHR10587">
    <property type="entry name" value="GLYCOSYL TRANSFERASE-RELATED"/>
    <property type="match status" value="1"/>
</dbReference>
<dbReference type="Proteomes" id="UP000240974">
    <property type="component" value="Unassembled WGS sequence"/>
</dbReference>
<reference evidence="5 6" key="1">
    <citation type="journal article" date="2019" name="Int. J. Syst. Evol. Microbiol.">
        <title>Faecalibacillus intestinalis gen. nov., sp. nov. and Faecalibacillus faecis sp. nov., isolated from human faeces.</title>
        <authorList>
            <person name="Seo B."/>
            <person name="Jeon K."/>
            <person name="Baek I."/>
            <person name="Lee Y.M."/>
            <person name="Baek K."/>
            <person name="Ko G."/>
        </authorList>
    </citation>
    <scope>NUCLEOTIDE SEQUENCE [LARGE SCALE GENOMIC DNA]</scope>
    <source>
        <strain evidence="5 6">SNUG30099</strain>
    </source>
</reference>
<dbReference type="SUPFAM" id="SSF88713">
    <property type="entry name" value="Glycoside hydrolase/deacetylase"/>
    <property type="match status" value="1"/>
</dbReference>
<keyword evidence="2" id="KW-0378">Hydrolase</keyword>
<accession>A0A2T3G6E4</accession>
<feature type="domain" description="NodB homology" evidence="4">
    <location>
        <begin position="247"/>
        <end position="432"/>
    </location>
</feature>
<protein>
    <submittedName>
        <fullName evidence="5">Polysaccharide deacetylase</fullName>
    </submittedName>
</protein>
<keyword evidence="3" id="KW-0812">Transmembrane</keyword>
<dbReference type="PROSITE" id="PS51677">
    <property type="entry name" value="NODB"/>
    <property type="match status" value="1"/>
</dbReference>
<sequence length="447" mass="51616">MYSKDSYNYGRHGRKRRLKSIPVIITLLVVILILGGIYFLLFNEKNKYEDYNTYNETNKQYGTVQHYEKENDDFYISLYYPKLKEKNLNKIIKESYSTYLKSEKKKKDQKDILYLDYSCKKIYKQYVVVELDYKRINEDETKTKATKSIMTYDCKTNQLVALKDCLHGKYGDLLNTLGVNEYNKESTLIKVDKDSFTYYTDDTLKNKIVVNYKEYKDYIKLANKNIPSNAPLGVKAPKLMKVDPKKKMVAITLDDGPHKTLTERAMNAFEKYNGRGTFFELGQNMNLYPDIVKSVYERGHEIASHTYQHAQLTKLDATALDEEIKKTQDACFKATGTEQTLVRPPYGAKNDAVKSAFNTYGLSMILWDGDTEDWRYSKATDGAQIVCNNIIRDAKAKTGDGNIVLIHDIHENSVAGLEMALDQLSKEGYQFVTVSDLLKYKGHSEYK</sequence>
<dbReference type="InterPro" id="IPR002509">
    <property type="entry name" value="NODB_dom"/>
</dbReference>
<dbReference type="AlphaFoldDB" id="A0A2T3G6E4"/>
<dbReference type="EMBL" id="PYLQ01000002">
    <property type="protein sequence ID" value="PST43099.1"/>
    <property type="molecule type" value="Genomic_DNA"/>
</dbReference>
<evidence type="ECO:0000259" key="4">
    <source>
        <dbReference type="PROSITE" id="PS51677"/>
    </source>
</evidence>
<dbReference type="RefSeq" id="WP_107029247.1">
    <property type="nucleotide sequence ID" value="NZ_PYLQ01000002.1"/>
</dbReference>
<evidence type="ECO:0000313" key="5">
    <source>
        <dbReference type="EMBL" id="PST43099.1"/>
    </source>
</evidence>
<dbReference type="InterPro" id="IPR050248">
    <property type="entry name" value="Polysacc_deacetylase_ArnD"/>
</dbReference>
<feature type="transmembrane region" description="Helical" evidence="3">
    <location>
        <begin position="21"/>
        <end position="41"/>
    </location>
</feature>
<keyword evidence="6" id="KW-1185">Reference proteome</keyword>
<keyword evidence="3" id="KW-0472">Membrane</keyword>